<organism evidence="1">
    <name type="scientific">marine metagenome</name>
    <dbReference type="NCBI Taxonomy" id="408172"/>
    <lineage>
        <taxon>unclassified sequences</taxon>
        <taxon>metagenomes</taxon>
        <taxon>ecological metagenomes</taxon>
    </lineage>
</organism>
<gene>
    <name evidence="1" type="ORF">METZ01_LOCUS146096</name>
</gene>
<reference evidence="1" key="1">
    <citation type="submission" date="2018-05" db="EMBL/GenBank/DDBJ databases">
        <authorList>
            <person name="Lanie J.A."/>
            <person name="Ng W.-L."/>
            <person name="Kazmierczak K.M."/>
            <person name="Andrzejewski T.M."/>
            <person name="Davidsen T.M."/>
            <person name="Wayne K.J."/>
            <person name="Tettelin H."/>
            <person name="Glass J.I."/>
            <person name="Rusch D."/>
            <person name="Podicherti R."/>
            <person name="Tsui H.-C.T."/>
            <person name="Winkler M.E."/>
        </authorList>
    </citation>
    <scope>NUCLEOTIDE SEQUENCE</scope>
</reference>
<feature type="non-terminal residue" evidence="1">
    <location>
        <position position="1"/>
    </location>
</feature>
<sequence length="263" mass="26877">VAPFARVNGDGHGAEIVLTANSSDTDAVGGVTVVSTGNSYTTATLVVEQQGTGAGTLADITPIIPPKGGHGYDPVSELGGYFVMVNSKLTQDESGAFTTTNDFRKIGLLTDPNTDGVYTRYTSDTATQSKTFTYISNTAAIAGDITLTQGTVGANGATAYVVDVNASAKTIRVVNITNGANASAGYDGKPGSWQCTTTNVASSTTGVTNATATFTYTGGSAVLTNVANGSMQIGSGNIIYVENRAPVARASDQTEDIKLIIEF</sequence>
<evidence type="ECO:0000313" key="1">
    <source>
        <dbReference type="EMBL" id="SVA93242.1"/>
    </source>
</evidence>
<accession>A0A381ZWN2</accession>
<evidence type="ECO:0008006" key="2">
    <source>
        <dbReference type="Google" id="ProtNLM"/>
    </source>
</evidence>
<dbReference type="SUPFAM" id="SSF89433">
    <property type="entry name" value="Baseplate structural protein gp8"/>
    <property type="match status" value="1"/>
</dbReference>
<dbReference type="AlphaFoldDB" id="A0A381ZWN2"/>
<proteinExistence type="predicted"/>
<dbReference type="Gene3D" id="2.60.340.10">
    <property type="entry name" value="baseplate structural protein gp8, domain 1"/>
    <property type="match status" value="1"/>
</dbReference>
<protein>
    <recommendedName>
        <fullName evidence="2">Bacteriophage T4 Gp8 domain-containing protein</fullName>
    </recommendedName>
</protein>
<dbReference type="InterPro" id="IPR036327">
    <property type="entry name" value="Gp8_sf"/>
</dbReference>
<dbReference type="EMBL" id="UINC01022826">
    <property type="protein sequence ID" value="SVA93242.1"/>
    <property type="molecule type" value="Genomic_DNA"/>
</dbReference>
<name>A0A381ZWN2_9ZZZZ</name>